<dbReference type="AlphaFoldDB" id="A0AAW1PHX6"/>
<feature type="region of interest" description="Disordered" evidence="1">
    <location>
        <begin position="130"/>
        <end position="159"/>
    </location>
</feature>
<comment type="caution">
    <text evidence="2">The sequence shown here is derived from an EMBL/GenBank/DDBJ whole genome shotgun (WGS) entry which is preliminary data.</text>
</comment>
<reference evidence="2 3" key="1">
    <citation type="journal article" date="2024" name="Nat. Commun.">
        <title>Phylogenomics reveals the evolutionary origins of lichenization in chlorophyte algae.</title>
        <authorList>
            <person name="Puginier C."/>
            <person name="Libourel C."/>
            <person name="Otte J."/>
            <person name="Skaloud P."/>
            <person name="Haon M."/>
            <person name="Grisel S."/>
            <person name="Petersen M."/>
            <person name="Berrin J.G."/>
            <person name="Delaux P.M."/>
            <person name="Dal Grande F."/>
            <person name="Keller J."/>
        </authorList>
    </citation>
    <scope>NUCLEOTIDE SEQUENCE [LARGE SCALE GENOMIC DNA]</scope>
    <source>
        <strain evidence="2 3">SAG 2036</strain>
    </source>
</reference>
<organism evidence="2 3">
    <name type="scientific">Symbiochloris irregularis</name>
    <dbReference type="NCBI Taxonomy" id="706552"/>
    <lineage>
        <taxon>Eukaryota</taxon>
        <taxon>Viridiplantae</taxon>
        <taxon>Chlorophyta</taxon>
        <taxon>core chlorophytes</taxon>
        <taxon>Trebouxiophyceae</taxon>
        <taxon>Trebouxiales</taxon>
        <taxon>Trebouxiaceae</taxon>
        <taxon>Symbiochloris</taxon>
    </lineage>
</organism>
<evidence type="ECO:0000313" key="2">
    <source>
        <dbReference type="EMBL" id="KAK9809395.1"/>
    </source>
</evidence>
<evidence type="ECO:0000256" key="1">
    <source>
        <dbReference type="SAM" id="MobiDB-lite"/>
    </source>
</evidence>
<evidence type="ECO:0000313" key="3">
    <source>
        <dbReference type="Proteomes" id="UP001465755"/>
    </source>
</evidence>
<keyword evidence="3" id="KW-1185">Reference proteome</keyword>
<dbReference type="EMBL" id="JALJOQ010000020">
    <property type="protein sequence ID" value="KAK9809395.1"/>
    <property type="molecule type" value="Genomic_DNA"/>
</dbReference>
<protein>
    <submittedName>
        <fullName evidence="2">Uncharacterized protein</fullName>
    </submittedName>
</protein>
<dbReference type="Proteomes" id="UP001465755">
    <property type="component" value="Unassembled WGS sequence"/>
</dbReference>
<name>A0AAW1PHX6_9CHLO</name>
<sequence>MEATAGPSLAKTSGYVTYREEKQVAGERRGKPVHKRKFYLVDREGHELLVATGDDTGTGDGHYLYKGNYPGSLPVSCTSRRKLTDWISGIIAQGLPSPQLINDPAVSNGLPPQGSMAHGVAVSMDHDAQAGISNRDNPATLHVQPSAEIPSPSDLAAGRQMPNNQMQFTAQTNQNAGAMYRTFTRDRFKGEDDLRRILYYLVGHDGEKLLAVNAKEIKSSGGHYAYHAAPAFAPRVWKNGADVRRWLASMCTHPDPVLTPAAGKGRPSSASGWRLDDLHGSGAAADLGSAGLIRDTERRRALVASTLADVQAKLDMLRRRAGVESTLTVVGLDDNVRVMTTAGVTAIPSASVKEEGAPAAW</sequence>
<gene>
    <name evidence="2" type="ORF">WJX73_001739</name>
</gene>
<proteinExistence type="predicted"/>
<accession>A0AAW1PHX6</accession>